<organism evidence="2 3">
    <name type="scientific">Noviherbaspirillum saxi</name>
    <dbReference type="NCBI Taxonomy" id="2320863"/>
    <lineage>
        <taxon>Bacteria</taxon>
        <taxon>Pseudomonadati</taxon>
        <taxon>Pseudomonadota</taxon>
        <taxon>Betaproteobacteria</taxon>
        <taxon>Burkholderiales</taxon>
        <taxon>Oxalobacteraceae</taxon>
        <taxon>Noviherbaspirillum</taxon>
    </lineage>
</organism>
<dbReference type="Proteomes" id="UP000265955">
    <property type="component" value="Unassembled WGS sequence"/>
</dbReference>
<evidence type="ECO:0000256" key="1">
    <source>
        <dbReference type="SAM" id="MobiDB-lite"/>
    </source>
</evidence>
<dbReference type="InterPro" id="IPR036590">
    <property type="entry name" value="SRAP-like"/>
</dbReference>
<gene>
    <name evidence="2" type="ORF">D3871_26985</name>
</gene>
<evidence type="ECO:0000313" key="3">
    <source>
        <dbReference type="Proteomes" id="UP000265955"/>
    </source>
</evidence>
<dbReference type="Gene3D" id="3.90.1680.10">
    <property type="entry name" value="SOS response associated peptidase-like"/>
    <property type="match status" value="1"/>
</dbReference>
<feature type="region of interest" description="Disordered" evidence="1">
    <location>
        <begin position="77"/>
        <end position="107"/>
    </location>
</feature>
<dbReference type="AlphaFoldDB" id="A0A3A3FFX7"/>
<reference evidence="3" key="1">
    <citation type="submission" date="2018-09" db="EMBL/GenBank/DDBJ databases">
        <authorList>
            <person name="Zhu H."/>
        </authorList>
    </citation>
    <scope>NUCLEOTIDE SEQUENCE [LARGE SCALE GENOMIC DNA]</scope>
    <source>
        <strain evidence="3">K1R23-30</strain>
    </source>
</reference>
<accession>A0A3A3FFX7</accession>
<name>A0A3A3FFX7_9BURK</name>
<feature type="region of interest" description="Disordered" evidence="1">
    <location>
        <begin position="1"/>
        <end position="20"/>
    </location>
</feature>
<protein>
    <recommendedName>
        <fullName evidence="4">SOS response associated peptidase (SRAP)</fullName>
    </recommendedName>
</protein>
<proteinExistence type="predicted"/>
<dbReference type="SUPFAM" id="SSF143081">
    <property type="entry name" value="BB1717-like"/>
    <property type="match status" value="1"/>
</dbReference>
<keyword evidence="3" id="KW-1185">Reference proteome</keyword>
<evidence type="ECO:0008006" key="4">
    <source>
        <dbReference type="Google" id="ProtNLM"/>
    </source>
</evidence>
<comment type="caution">
    <text evidence="2">The sequence shown here is derived from an EMBL/GenBank/DDBJ whole genome shotgun (WGS) entry which is preliminary data.</text>
</comment>
<sequence>MEQTDEPIGVTGIGAYRSDGDNGLPLLSSSMLSSSMLTINADHALMARMRQPEGETRMLVLPELEEYDDWLNCRGEDAPGFSGNPRRTTERCAGAKSGKGIGPGHPPRCVIQVMAPIGVKRAGA</sequence>
<dbReference type="EMBL" id="QYUO01000003">
    <property type="protein sequence ID" value="RJF92276.1"/>
    <property type="molecule type" value="Genomic_DNA"/>
</dbReference>
<evidence type="ECO:0000313" key="2">
    <source>
        <dbReference type="EMBL" id="RJF92276.1"/>
    </source>
</evidence>